<organism evidence="1 2">
    <name type="scientific">Dovyalis caffra</name>
    <dbReference type="NCBI Taxonomy" id="77055"/>
    <lineage>
        <taxon>Eukaryota</taxon>
        <taxon>Viridiplantae</taxon>
        <taxon>Streptophyta</taxon>
        <taxon>Embryophyta</taxon>
        <taxon>Tracheophyta</taxon>
        <taxon>Spermatophyta</taxon>
        <taxon>Magnoliopsida</taxon>
        <taxon>eudicotyledons</taxon>
        <taxon>Gunneridae</taxon>
        <taxon>Pentapetalae</taxon>
        <taxon>rosids</taxon>
        <taxon>fabids</taxon>
        <taxon>Malpighiales</taxon>
        <taxon>Salicaceae</taxon>
        <taxon>Flacourtieae</taxon>
        <taxon>Dovyalis</taxon>
    </lineage>
</organism>
<comment type="caution">
    <text evidence="1">The sequence shown here is derived from an EMBL/GenBank/DDBJ whole genome shotgun (WGS) entry which is preliminary data.</text>
</comment>
<proteinExistence type="predicted"/>
<name>A0AAV1R033_9ROSI</name>
<reference evidence="1 2" key="1">
    <citation type="submission" date="2024-01" db="EMBL/GenBank/DDBJ databases">
        <authorList>
            <person name="Waweru B."/>
        </authorList>
    </citation>
    <scope>NUCLEOTIDE SEQUENCE [LARGE SCALE GENOMIC DNA]</scope>
</reference>
<dbReference type="EMBL" id="CAWUPB010000851">
    <property type="protein sequence ID" value="CAK7326418.1"/>
    <property type="molecule type" value="Genomic_DNA"/>
</dbReference>
<dbReference type="Proteomes" id="UP001314170">
    <property type="component" value="Unassembled WGS sequence"/>
</dbReference>
<dbReference type="AlphaFoldDB" id="A0AAV1R033"/>
<keyword evidence="2" id="KW-1185">Reference proteome</keyword>
<evidence type="ECO:0000313" key="1">
    <source>
        <dbReference type="EMBL" id="CAK7326418.1"/>
    </source>
</evidence>
<gene>
    <name evidence="1" type="ORF">DCAF_LOCUS4118</name>
</gene>
<sequence length="70" mass="7934">MVLGLYRLSEKDVNYPTRQALILNASKNRESLQNNKGKTRSLDVVDETRVLLYCPQAISPDFQTSPPPSR</sequence>
<protein>
    <submittedName>
        <fullName evidence="1">Uncharacterized protein</fullName>
    </submittedName>
</protein>
<accession>A0AAV1R033</accession>
<evidence type="ECO:0000313" key="2">
    <source>
        <dbReference type="Proteomes" id="UP001314170"/>
    </source>
</evidence>